<proteinExistence type="predicted"/>
<name>A0A450SM12_9GAMM</name>
<evidence type="ECO:0000313" key="1">
    <source>
        <dbReference type="EMBL" id="VFJ54737.1"/>
    </source>
</evidence>
<reference evidence="1" key="1">
    <citation type="submission" date="2019-02" db="EMBL/GenBank/DDBJ databases">
        <authorList>
            <person name="Gruber-Vodicka R. H."/>
            <person name="Seah K. B. B."/>
        </authorList>
    </citation>
    <scope>NUCLEOTIDE SEQUENCE</scope>
    <source>
        <strain evidence="1">BECK_DK47</strain>
    </source>
</reference>
<accession>A0A450SM12</accession>
<organism evidence="1">
    <name type="scientific">Candidatus Kentrum sp. DK</name>
    <dbReference type="NCBI Taxonomy" id="2126562"/>
    <lineage>
        <taxon>Bacteria</taxon>
        <taxon>Pseudomonadati</taxon>
        <taxon>Pseudomonadota</taxon>
        <taxon>Gammaproteobacteria</taxon>
        <taxon>Candidatus Kentrum</taxon>
    </lineage>
</organism>
<dbReference type="EMBL" id="CAADEX010000048">
    <property type="protein sequence ID" value="VFJ54737.1"/>
    <property type="molecule type" value="Genomic_DNA"/>
</dbReference>
<gene>
    <name evidence="1" type="ORF">BECKDK2373B_GA0170837_104818</name>
</gene>
<sequence>MKTLVLNVFDDSKLHLLIGLLRELRFVEIQDQASLPVKTKKFGKLPASVRHSVTAESFRMFSRDELHDR</sequence>
<protein>
    <submittedName>
        <fullName evidence="1">Uncharacterized protein</fullName>
    </submittedName>
</protein>
<dbReference type="AlphaFoldDB" id="A0A450SM12"/>